<dbReference type="InterPro" id="IPR050281">
    <property type="entry name" value="Flavin_monoamine_oxidase"/>
</dbReference>
<dbReference type="AlphaFoldDB" id="A0A804MMG4"/>
<evidence type="ECO:0000256" key="2">
    <source>
        <dbReference type="ARBA" id="ARBA00023002"/>
    </source>
</evidence>
<reference evidence="3" key="3">
    <citation type="submission" date="2019-07" db="EMBL/GenBank/DDBJ databases">
        <authorList>
            <person name="Seetharam A."/>
            <person name="Woodhouse M."/>
            <person name="Cannon E."/>
        </authorList>
    </citation>
    <scope>NUCLEOTIDE SEQUENCE [LARGE SCALE GENOMIC DNA]</scope>
    <source>
        <strain evidence="3">cv. B73</strain>
    </source>
</reference>
<evidence type="ECO:0000313" key="3">
    <source>
        <dbReference type="EnsemblPlants" id="Zm00001eb097420_P001"/>
    </source>
</evidence>
<dbReference type="PANTHER" id="PTHR10742">
    <property type="entry name" value="FLAVIN MONOAMINE OXIDASE"/>
    <property type="match status" value="1"/>
</dbReference>
<dbReference type="EnsemblPlants" id="Zm00001eb097420_T001">
    <property type="protein sequence ID" value="Zm00001eb097420_P001"/>
    <property type="gene ID" value="Zm00001eb097420"/>
</dbReference>
<proteinExistence type="inferred from homology"/>
<accession>A0A804MMG4</accession>
<dbReference type="EnsemblPlants" id="Zm00001eb295270_T001">
    <property type="protein sequence ID" value="Zm00001eb295270_P001"/>
    <property type="gene ID" value="Zm00001eb295270"/>
</dbReference>
<dbReference type="Proteomes" id="UP000007305">
    <property type="component" value="Chromosome 2"/>
</dbReference>
<name>A0A804MMG4_MAIZE</name>
<sequence>MSIAKAIAIVMDRNPQLRQEGIAHEVLQWYLCRMEGWFATDADSISLQGCDQEVLLPGGHGLMVRGYRPVINTLARGLDIRLNHKYA</sequence>
<dbReference type="Gramene" id="Zm00001eb295270_T001">
    <property type="protein sequence ID" value="Zm00001eb295270_P001"/>
    <property type="gene ID" value="Zm00001eb295270"/>
</dbReference>
<organism evidence="3 4">
    <name type="scientific">Zea mays</name>
    <name type="common">Maize</name>
    <dbReference type="NCBI Taxonomy" id="4577"/>
    <lineage>
        <taxon>Eukaryota</taxon>
        <taxon>Viridiplantae</taxon>
        <taxon>Streptophyta</taxon>
        <taxon>Embryophyta</taxon>
        <taxon>Tracheophyta</taxon>
        <taxon>Spermatophyta</taxon>
        <taxon>Magnoliopsida</taxon>
        <taxon>Liliopsida</taxon>
        <taxon>Poales</taxon>
        <taxon>Poaceae</taxon>
        <taxon>PACMAD clade</taxon>
        <taxon>Panicoideae</taxon>
        <taxon>Andropogonodae</taxon>
        <taxon>Andropogoneae</taxon>
        <taxon>Tripsacinae</taxon>
        <taxon>Zea</taxon>
    </lineage>
</organism>
<keyword evidence="2" id="KW-0560">Oxidoreductase</keyword>
<keyword evidence="4" id="KW-1185">Reference proteome</keyword>
<reference evidence="4" key="1">
    <citation type="journal article" date="2009" name="Science">
        <title>The B73 maize genome: complexity, diversity, and dynamics.</title>
        <authorList>
            <person name="Schnable P.S."/>
            <person name="Ware D."/>
            <person name="Fulton R.S."/>
            <person name="Stein J.C."/>
            <person name="Wei F."/>
            <person name="Pasternak S."/>
            <person name="Liang C."/>
            <person name="Zhang J."/>
            <person name="Fulton L."/>
            <person name="Graves T.A."/>
            <person name="Minx P."/>
            <person name="Reily A.D."/>
            <person name="Courtney L."/>
            <person name="Kruchowski S.S."/>
            <person name="Tomlinson C."/>
            <person name="Strong C."/>
            <person name="Delehaunty K."/>
            <person name="Fronick C."/>
            <person name="Courtney B."/>
            <person name="Rock S.M."/>
            <person name="Belter E."/>
            <person name="Du F."/>
            <person name="Kim K."/>
            <person name="Abbott R.M."/>
            <person name="Cotton M."/>
            <person name="Levy A."/>
            <person name="Marchetto P."/>
            <person name="Ochoa K."/>
            <person name="Jackson S.M."/>
            <person name="Gillam B."/>
            <person name="Chen W."/>
            <person name="Yan L."/>
            <person name="Higginbotham J."/>
            <person name="Cardenas M."/>
            <person name="Waligorski J."/>
            <person name="Applebaum E."/>
            <person name="Phelps L."/>
            <person name="Falcone J."/>
            <person name="Kanchi K."/>
            <person name="Thane T."/>
            <person name="Scimone A."/>
            <person name="Thane N."/>
            <person name="Henke J."/>
            <person name="Wang T."/>
            <person name="Ruppert J."/>
            <person name="Shah N."/>
            <person name="Rotter K."/>
            <person name="Hodges J."/>
            <person name="Ingenthron E."/>
            <person name="Cordes M."/>
            <person name="Kohlberg S."/>
            <person name="Sgro J."/>
            <person name="Delgado B."/>
            <person name="Mead K."/>
            <person name="Chinwalla A."/>
            <person name="Leonard S."/>
            <person name="Crouse K."/>
            <person name="Collura K."/>
            <person name="Kudrna D."/>
            <person name="Currie J."/>
            <person name="He R."/>
            <person name="Angelova A."/>
            <person name="Rajasekar S."/>
            <person name="Mueller T."/>
            <person name="Lomeli R."/>
            <person name="Scara G."/>
            <person name="Ko A."/>
            <person name="Delaney K."/>
            <person name="Wissotski M."/>
            <person name="Lopez G."/>
            <person name="Campos D."/>
            <person name="Braidotti M."/>
            <person name="Ashley E."/>
            <person name="Golser W."/>
            <person name="Kim H."/>
            <person name="Lee S."/>
            <person name="Lin J."/>
            <person name="Dujmic Z."/>
            <person name="Kim W."/>
            <person name="Talag J."/>
            <person name="Zuccolo A."/>
            <person name="Fan C."/>
            <person name="Sebastian A."/>
            <person name="Kramer M."/>
            <person name="Spiegel L."/>
            <person name="Nascimento L."/>
            <person name="Zutavern T."/>
            <person name="Miller B."/>
            <person name="Ambroise C."/>
            <person name="Muller S."/>
            <person name="Spooner W."/>
            <person name="Narechania A."/>
            <person name="Ren L."/>
            <person name="Wei S."/>
            <person name="Kumari S."/>
            <person name="Faga B."/>
            <person name="Levy M.J."/>
            <person name="McMahan L."/>
            <person name="Van Buren P."/>
            <person name="Vaughn M.W."/>
            <person name="Ying K."/>
            <person name="Yeh C.-T."/>
            <person name="Emrich S.J."/>
            <person name="Jia Y."/>
            <person name="Kalyanaraman A."/>
            <person name="Hsia A.-P."/>
            <person name="Barbazuk W.B."/>
            <person name="Baucom R.S."/>
            <person name="Brutnell T.P."/>
            <person name="Carpita N.C."/>
            <person name="Chaparro C."/>
            <person name="Chia J.-M."/>
            <person name="Deragon J.-M."/>
            <person name="Estill J.C."/>
            <person name="Fu Y."/>
            <person name="Jeddeloh J.A."/>
            <person name="Han Y."/>
            <person name="Lee H."/>
            <person name="Li P."/>
            <person name="Lisch D.R."/>
            <person name="Liu S."/>
            <person name="Liu Z."/>
            <person name="Nagel D.H."/>
            <person name="McCann M.C."/>
            <person name="SanMiguel P."/>
            <person name="Myers A.M."/>
            <person name="Nettleton D."/>
            <person name="Nguyen J."/>
            <person name="Penning B.W."/>
            <person name="Ponnala L."/>
            <person name="Schneider K.L."/>
            <person name="Schwartz D.C."/>
            <person name="Sharma A."/>
            <person name="Soderlund C."/>
            <person name="Springer N.M."/>
            <person name="Sun Q."/>
            <person name="Wang H."/>
            <person name="Waterman M."/>
            <person name="Westerman R."/>
            <person name="Wolfgruber T.K."/>
            <person name="Yang L."/>
            <person name="Yu Y."/>
            <person name="Zhang L."/>
            <person name="Zhou S."/>
            <person name="Zhu Q."/>
            <person name="Bennetzen J.L."/>
            <person name="Dawe R.K."/>
            <person name="Jiang J."/>
            <person name="Jiang N."/>
            <person name="Presting G.G."/>
            <person name="Wessler S.R."/>
            <person name="Aluru S."/>
            <person name="Martienssen R.A."/>
            <person name="Clifton S.W."/>
            <person name="McCombie W.R."/>
            <person name="Wing R.A."/>
            <person name="Wilson R.K."/>
        </authorList>
    </citation>
    <scope>NUCLEOTIDE SEQUENCE [LARGE SCALE GENOMIC DNA]</scope>
    <source>
        <strain evidence="4">cv. B73</strain>
    </source>
</reference>
<comment type="similarity">
    <text evidence="1">Belongs to the flavin monoamine oxidase family.</text>
</comment>
<dbReference type="Gramene" id="Zm00001eb097420_T001">
    <property type="protein sequence ID" value="Zm00001eb097420_P001"/>
    <property type="gene ID" value="Zm00001eb097420"/>
</dbReference>
<reference evidence="4" key="2">
    <citation type="submission" date="2015-12" db="EMBL/GenBank/DDBJ databases">
        <title>Update maize B73 reference genome by single molecule sequencing technologies.</title>
        <authorList>
            <consortium name="Maize Genome Sequencing Project"/>
            <person name="Ware D."/>
        </authorList>
    </citation>
    <scope>NUCLEOTIDE SEQUENCE [LARGE SCALE GENOMIC DNA]</scope>
    <source>
        <strain evidence="4">cv. B73</strain>
    </source>
</reference>
<protein>
    <submittedName>
        <fullName evidence="3">Uncharacterized protein</fullName>
    </submittedName>
</protein>
<dbReference type="Proteomes" id="UP000007305">
    <property type="component" value="Chromosome 6"/>
</dbReference>
<dbReference type="PANTHER" id="PTHR10742:SF386">
    <property type="entry name" value="LYSINE-SPECIFIC HISTONE DEMETHYLASE 1A"/>
    <property type="match status" value="1"/>
</dbReference>
<evidence type="ECO:0000313" key="4">
    <source>
        <dbReference type="Proteomes" id="UP000007305"/>
    </source>
</evidence>
<reference evidence="3" key="4">
    <citation type="submission" date="2021-05" db="UniProtKB">
        <authorList>
            <consortium name="EnsemblPlants"/>
        </authorList>
    </citation>
    <scope>IDENTIFICATION</scope>
    <source>
        <strain evidence="3">cv. B73</strain>
    </source>
</reference>
<evidence type="ECO:0000256" key="1">
    <source>
        <dbReference type="ARBA" id="ARBA00005995"/>
    </source>
</evidence>
<dbReference type="GO" id="GO:0016491">
    <property type="term" value="F:oxidoreductase activity"/>
    <property type="evidence" value="ECO:0007669"/>
    <property type="project" value="UniProtKB-KW"/>
</dbReference>